<evidence type="ECO:0000256" key="2">
    <source>
        <dbReference type="ARBA" id="ARBA00004496"/>
    </source>
</evidence>
<dbReference type="KEGG" id="halh:HTSR_0522"/>
<evidence type="ECO:0000313" key="14">
    <source>
        <dbReference type="Proteomes" id="UP000186165"/>
    </source>
</evidence>
<comment type="similarity">
    <text evidence="3 9">Belongs to the FKBP-type PPIase family.</text>
</comment>
<evidence type="ECO:0000256" key="5">
    <source>
        <dbReference type="ARBA" id="ARBA00023110"/>
    </source>
</evidence>
<evidence type="ECO:0000256" key="8">
    <source>
        <dbReference type="PROSITE-ProRule" id="PRU00277"/>
    </source>
</evidence>
<keyword evidence="5 8" id="KW-0697">Rotamase</keyword>
<dbReference type="STRING" id="1873524.HSR6_0506"/>
<accession>A0A1J1AAZ2</accession>
<keyword evidence="7 8" id="KW-0413">Isomerase</keyword>
<reference evidence="11 13" key="1">
    <citation type="submission" date="2016-06" db="EMBL/GenBank/DDBJ databases">
        <title>Discovery of anaerobic lithoheterotrophic haloarchaeon capable of sulfur respiration by hydrogen and formate.</title>
        <authorList>
            <person name="Sorokin D.Y."/>
            <person name="Kublanov I.V."/>
            <person name="Roman P."/>
            <person name="Sinninghe Damste J.S."/>
            <person name="Golyshin P.N."/>
            <person name="Rojo D."/>
            <person name="Ciordia S."/>
            <person name="Mena Md.C."/>
            <person name="Ferrer M."/>
            <person name="Smedile F."/>
            <person name="Messina E."/>
            <person name="La Cono V."/>
            <person name="Yakimov M.M."/>
        </authorList>
    </citation>
    <scope>NUCLEOTIDE SEQUENCE [LARGE SCALE GENOMIC DNA]</scope>
    <source>
        <strain evidence="11 13">HTSR1</strain>
    </source>
</reference>
<organism evidence="11 13">
    <name type="scientific">Halodesulfurarchaeum formicicum</name>
    <dbReference type="NCBI Taxonomy" id="1873524"/>
    <lineage>
        <taxon>Archaea</taxon>
        <taxon>Methanobacteriati</taxon>
        <taxon>Methanobacteriota</taxon>
        <taxon>Stenosarchaea group</taxon>
        <taxon>Halobacteria</taxon>
        <taxon>Halobacteriales</taxon>
        <taxon>Halobacteriaceae</taxon>
        <taxon>Halodesulfurarchaeum</taxon>
    </lineage>
</organism>
<dbReference type="AlphaFoldDB" id="A0A1D8S2Y6"/>
<dbReference type="PANTHER" id="PTHR47861:SF3">
    <property type="entry name" value="FKBP-TYPE PEPTIDYL-PROLYL CIS-TRANS ISOMERASE SLYD"/>
    <property type="match status" value="1"/>
</dbReference>
<keyword evidence="14" id="KW-1185">Reference proteome</keyword>
<dbReference type="RefSeq" id="WP_070364465.1">
    <property type="nucleotide sequence ID" value="NZ_CP016070.1"/>
</dbReference>
<dbReference type="GO" id="GO:0042026">
    <property type="term" value="P:protein refolding"/>
    <property type="evidence" value="ECO:0007669"/>
    <property type="project" value="UniProtKB-ARBA"/>
</dbReference>
<name>A0A1D8S2Y6_9EURY</name>
<dbReference type="EMBL" id="CP016804">
    <property type="protein sequence ID" value="APE94968.1"/>
    <property type="molecule type" value="Genomic_DNA"/>
</dbReference>
<evidence type="ECO:0000313" key="11">
    <source>
        <dbReference type="EMBL" id="AOW79718.1"/>
    </source>
</evidence>
<dbReference type="EMBL" id="CP016070">
    <property type="protein sequence ID" value="AOW79718.1"/>
    <property type="molecule type" value="Genomic_DNA"/>
</dbReference>
<dbReference type="OrthoDB" id="8615at2157"/>
<keyword evidence="6" id="KW-0143">Chaperone</keyword>
<proteinExistence type="inferred from homology"/>
<evidence type="ECO:0000256" key="1">
    <source>
        <dbReference type="ARBA" id="ARBA00000971"/>
    </source>
</evidence>
<sequence>MAIESGDTVRIEYTGRLEDGTVFDTSRRAVAEEHDLVEEDREYDPLEAAVGTGQFIEGLDEALLGMEAGESATVTVPPAEAYGEWEESRVREYEIDELSAQLGDQLPEAGAYIQTPDGSVAEIRSVEEDVVRVDFNHRLAGETLEFEIEVLAVE</sequence>
<dbReference type="Proteomes" id="UP000185608">
    <property type="component" value="Chromosome"/>
</dbReference>
<accession>A0A1D8S2Y6</accession>
<protein>
    <recommendedName>
        <fullName evidence="9">Peptidyl-prolyl cis-trans isomerase</fullName>
        <ecNumber evidence="9">5.2.1.8</ecNumber>
    </recommendedName>
</protein>
<dbReference type="SUPFAM" id="SSF54534">
    <property type="entry name" value="FKBP-like"/>
    <property type="match status" value="1"/>
</dbReference>
<gene>
    <name evidence="11" type="primary">slpA</name>
    <name evidence="12" type="ORF">HSR6_0506</name>
    <name evidence="11" type="ORF">HTSR_0522</name>
</gene>
<evidence type="ECO:0000256" key="7">
    <source>
        <dbReference type="ARBA" id="ARBA00023235"/>
    </source>
</evidence>
<dbReference type="PANTHER" id="PTHR47861">
    <property type="entry name" value="FKBP-TYPE PEPTIDYL-PROLYL CIS-TRANS ISOMERASE SLYD"/>
    <property type="match status" value="1"/>
</dbReference>
<dbReference type="Pfam" id="PF00254">
    <property type="entry name" value="FKBP_C"/>
    <property type="match status" value="1"/>
</dbReference>
<dbReference type="EC" id="5.2.1.8" evidence="9"/>
<reference evidence="14" key="2">
    <citation type="submission" date="2016-08" db="EMBL/GenBank/DDBJ databases">
        <title>Discovery of first anaerobic lithoheterotrophic haloarchae widely represented in hypersaline habitats.</title>
        <authorList>
            <person name="Sorokin D.Y."/>
            <person name="Kublanov I.V."/>
            <person name="Roman P."/>
            <person name="Sinninghe Damste J.S."/>
            <person name="Golyshin P.N."/>
            <person name="Rojo D."/>
            <person name="Ciordia S."/>
            <person name="Mena Md.C."/>
            <person name="Ferrer M."/>
            <person name="Smedile F."/>
            <person name="Messina E."/>
            <person name="La Cono V."/>
            <person name="Yakimov M.M."/>
        </authorList>
    </citation>
    <scope>NUCLEOTIDE SEQUENCE [LARGE SCALE GENOMIC DNA]</scope>
    <source>
        <strain evidence="14">HSR6</strain>
    </source>
</reference>
<comment type="subcellular location">
    <subcellularLocation>
        <location evidence="2">Cytoplasm</location>
    </subcellularLocation>
</comment>
<dbReference type="InterPro" id="IPR046357">
    <property type="entry name" value="PPIase_dom_sf"/>
</dbReference>
<evidence type="ECO:0000256" key="3">
    <source>
        <dbReference type="ARBA" id="ARBA00006577"/>
    </source>
</evidence>
<dbReference type="KEGG" id="hhsr:HSR6_0506"/>
<evidence type="ECO:0000256" key="9">
    <source>
        <dbReference type="RuleBase" id="RU003915"/>
    </source>
</evidence>
<dbReference type="Gene3D" id="3.10.50.40">
    <property type="match status" value="1"/>
</dbReference>
<dbReference type="Proteomes" id="UP000186165">
    <property type="component" value="Chromosome"/>
</dbReference>
<dbReference type="GeneID" id="30417029"/>
<dbReference type="PROSITE" id="PS50059">
    <property type="entry name" value="FKBP_PPIASE"/>
    <property type="match status" value="1"/>
</dbReference>
<keyword evidence="4" id="KW-0963">Cytoplasm</keyword>
<dbReference type="GO" id="GO:0003755">
    <property type="term" value="F:peptidyl-prolyl cis-trans isomerase activity"/>
    <property type="evidence" value="ECO:0007669"/>
    <property type="project" value="UniProtKB-UniRule"/>
</dbReference>
<dbReference type="GO" id="GO:0005737">
    <property type="term" value="C:cytoplasm"/>
    <property type="evidence" value="ECO:0007669"/>
    <property type="project" value="UniProtKB-SubCell"/>
</dbReference>
<reference evidence="12" key="3">
    <citation type="journal article" date="2017" name="ISME J.">
        <title>Discovery of anaerobic lithoheterotrophic haloarchaea, ubiquitous in hypersaline habitats.</title>
        <authorList>
            <person name="Sorokin D.Y."/>
            <person name="Messina E."/>
            <person name="Smedile F."/>
            <person name="Roman P."/>
            <person name="Damste J.S.S."/>
            <person name="Ciordia S."/>
            <person name="Mena M.C."/>
            <person name="Ferrer M."/>
            <person name="Golyshin P.N."/>
            <person name="Kublanov I.V."/>
            <person name="Samarov N.I."/>
            <person name="Toshchakov S.V."/>
            <person name="La Cono V."/>
            <person name="Yakimov M.M."/>
        </authorList>
    </citation>
    <scope>NUCLEOTIDE SEQUENCE</scope>
    <source>
        <strain evidence="12">HSR6</strain>
    </source>
</reference>
<evidence type="ECO:0000313" key="13">
    <source>
        <dbReference type="Proteomes" id="UP000185608"/>
    </source>
</evidence>
<comment type="catalytic activity">
    <reaction evidence="1 8 9">
        <text>[protein]-peptidylproline (omega=180) = [protein]-peptidylproline (omega=0)</text>
        <dbReference type="Rhea" id="RHEA:16237"/>
        <dbReference type="Rhea" id="RHEA-COMP:10747"/>
        <dbReference type="Rhea" id="RHEA-COMP:10748"/>
        <dbReference type="ChEBI" id="CHEBI:83833"/>
        <dbReference type="ChEBI" id="CHEBI:83834"/>
        <dbReference type="EC" id="5.2.1.8"/>
    </reaction>
</comment>
<evidence type="ECO:0000256" key="4">
    <source>
        <dbReference type="ARBA" id="ARBA00022490"/>
    </source>
</evidence>
<evidence type="ECO:0000313" key="12">
    <source>
        <dbReference type="EMBL" id="APE94968.1"/>
    </source>
</evidence>
<evidence type="ECO:0000256" key="6">
    <source>
        <dbReference type="ARBA" id="ARBA00023186"/>
    </source>
</evidence>
<evidence type="ECO:0000259" key="10">
    <source>
        <dbReference type="PROSITE" id="PS50059"/>
    </source>
</evidence>
<dbReference type="InterPro" id="IPR001179">
    <property type="entry name" value="PPIase_FKBP_dom"/>
</dbReference>
<feature type="domain" description="PPIase FKBP-type" evidence="10">
    <location>
        <begin position="6"/>
        <end position="84"/>
    </location>
</feature>